<evidence type="ECO:0000259" key="1">
    <source>
        <dbReference type="Pfam" id="PF09949"/>
    </source>
</evidence>
<dbReference type="OrthoDB" id="9789875at2"/>
<dbReference type="STRING" id="883161.HMPREF9306_01003"/>
<evidence type="ECO:0000313" key="3">
    <source>
        <dbReference type="Proteomes" id="UP000014417"/>
    </source>
</evidence>
<proteinExistence type="predicted"/>
<dbReference type="Pfam" id="PF09949">
    <property type="entry name" value="APP1_cat"/>
    <property type="match status" value="1"/>
</dbReference>
<dbReference type="EMBL" id="AGZR01000005">
    <property type="protein sequence ID" value="EPD33463.1"/>
    <property type="molecule type" value="Genomic_DNA"/>
</dbReference>
<accession>S2W100</accession>
<name>S2W100_9ACTN</name>
<dbReference type="InterPro" id="IPR019236">
    <property type="entry name" value="APP1_cat"/>
</dbReference>
<dbReference type="PANTHER" id="PTHR28208">
    <property type="entry name" value="PHOSPHATIDATE PHOSPHATASE APP1"/>
    <property type="match status" value="1"/>
</dbReference>
<evidence type="ECO:0000313" key="2">
    <source>
        <dbReference type="EMBL" id="EPD33463.1"/>
    </source>
</evidence>
<dbReference type="InterPro" id="IPR052935">
    <property type="entry name" value="Mg2+_PAP"/>
</dbReference>
<dbReference type="GO" id="GO:0008195">
    <property type="term" value="F:phosphatidate phosphatase activity"/>
    <property type="evidence" value="ECO:0007669"/>
    <property type="project" value="InterPro"/>
</dbReference>
<dbReference type="Proteomes" id="UP000014417">
    <property type="component" value="Unassembled WGS sequence"/>
</dbReference>
<keyword evidence="3" id="KW-1185">Reference proteome</keyword>
<dbReference type="RefSeq" id="WP_016455837.1">
    <property type="nucleotide sequence ID" value="NZ_KE150269.1"/>
</dbReference>
<reference evidence="2 3" key="1">
    <citation type="submission" date="2013-04" db="EMBL/GenBank/DDBJ databases">
        <title>The Genome Sequence of Propionimicrobium lymphophilum ACS-093-V-SCH5.</title>
        <authorList>
            <consortium name="The Broad Institute Genomics Platform"/>
            <person name="Earl A."/>
            <person name="Ward D."/>
            <person name="Feldgarden M."/>
            <person name="Gevers D."/>
            <person name="Saerens B."/>
            <person name="Vaneechoutte M."/>
            <person name="Walker B."/>
            <person name="Young S."/>
            <person name="Zeng Q."/>
            <person name="Gargeya S."/>
            <person name="Fitzgerald M."/>
            <person name="Haas B."/>
            <person name="Abouelleil A."/>
            <person name="Allen A.W."/>
            <person name="Alvarado L."/>
            <person name="Arachchi H.M."/>
            <person name="Berlin A.M."/>
            <person name="Chapman S.B."/>
            <person name="Gainer-Dewar J."/>
            <person name="Goldberg J."/>
            <person name="Griggs A."/>
            <person name="Gujja S."/>
            <person name="Hansen M."/>
            <person name="Howarth C."/>
            <person name="Imamovic A."/>
            <person name="Ireland A."/>
            <person name="Larimer J."/>
            <person name="McCowan C."/>
            <person name="Murphy C."/>
            <person name="Pearson M."/>
            <person name="Poon T.W."/>
            <person name="Priest M."/>
            <person name="Roberts A."/>
            <person name="Saif S."/>
            <person name="Shea T."/>
            <person name="Sisk P."/>
            <person name="Sykes S."/>
            <person name="Wortman J."/>
            <person name="Nusbaum C."/>
            <person name="Birren B."/>
        </authorList>
    </citation>
    <scope>NUCLEOTIDE SEQUENCE [LARGE SCALE GENOMIC DNA]</scope>
    <source>
        <strain evidence="2 3">ACS-093-V-SCH5</strain>
    </source>
</reference>
<dbReference type="PANTHER" id="PTHR28208:SF3">
    <property type="entry name" value="PHOSPHATIDATE PHOSPHATASE APP1"/>
    <property type="match status" value="1"/>
</dbReference>
<feature type="domain" description="Phosphatidate phosphatase APP1 catalytic" evidence="1">
    <location>
        <begin position="145"/>
        <end position="296"/>
    </location>
</feature>
<dbReference type="PATRIC" id="fig|883161.3.peg.1001"/>
<protein>
    <recommendedName>
        <fullName evidence="1">Phosphatidate phosphatase APP1 catalytic domain-containing protein</fullName>
    </recommendedName>
</protein>
<gene>
    <name evidence="2" type="ORF">HMPREF9306_01003</name>
</gene>
<comment type="caution">
    <text evidence="2">The sequence shown here is derived from an EMBL/GenBank/DDBJ whole genome shotgun (WGS) entry which is preliminary data.</text>
</comment>
<organism evidence="2 3">
    <name type="scientific">Propionimicrobium lymphophilum ACS-093-V-SCH5</name>
    <dbReference type="NCBI Taxonomy" id="883161"/>
    <lineage>
        <taxon>Bacteria</taxon>
        <taxon>Bacillati</taxon>
        <taxon>Actinomycetota</taxon>
        <taxon>Actinomycetes</taxon>
        <taxon>Propionibacteriales</taxon>
        <taxon>Propionibacteriaceae</taxon>
        <taxon>Propionimicrobium</taxon>
    </lineage>
</organism>
<dbReference type="AlphaFoldDB" id="S2W100"/>
<dbReference type="HOGENOM" id="CLU_038931_0_0_11"/>
<sequence length="349" mass="40101">MKHRRSLQLRVQDAFTKFMNRHLRKHDWKPQIVPFTGYGTADHVRVLARVVLRPSKPKSHLGMYAEQFLNQRGWRNFFRIPVPGFPVTIEAGEHTIHARTDHAGYIDLHVKRPGLEPGWHNIALESAECKTMMAPVQVVSADETFGIISDIDDTIISTWLPRLFLAAWNSFVMTEGNRQAVAGMARMYQKLLDDHPGAPLVYVSTGSWDTLPFLNRFMKRHGFPKGPMLLTNFGPSQTAWFRNGRDHKRYSLFELARDFPNISWLCVGDDGQHDPMLYRQFSELMPDRVRTIAIRELSQTEQILAHGSTTMLADNKDALWKPTMVPELSGEDGDELLLQLQEQKDKEKN</sequence>